<gene>
    <name evidence="2" type="ORF">O181_011421</name>
</gene>
<comment type="caution">
    <text evidence="2">The sequence shown here is derived from an EMBL/GenBank/DDBJ whole genome shotgun (WGS) entry which is preliminary data.</text>
</comment>
<proteinExistence type="predicted"/>
<name>A0A9Q3BST0_9BASI</name>
<evidence type="ECO:0000313" key="2">
    <source>
        <dbReference type="EMBL" id="MBW0471706.1"/>
    </source>
</evidence>
<feature type="region of interest" description="Disordered" evidence="1">
    <location>
        <begin position="162"/>
        <end position="182"/>
    </location>
</feature>
<sequence length="397" mass="45426">MLRGTVDIFFFAMVRKLGFLEFLVWGSSLNSGCCIGPLQVAANIKLAIMHSPSLGLDTYTSQLFSSLGALGDDEAHQLIPNAEHGLPSQSTTDYEPQSLGRHTTQMRPEAELSPSQEAPPELVESMHYPNDNSVYEPRLRPVIDFYVNRRPSNHETYQLMAGKRPHNEDSQDLDEGDSLTPNDRRALNQIHLVLRALKDDSTEEFQDAFLLIDTFWTKIHEIREKAKAMRWKDDRKIRNLPVRYSQAHTGTQNQTPQGIVRLLQENGCEYSDFLAFDQAVALWLRRIIDHHNNCLLEENEANAKSIANAKLEFFKWLFKEFFFPQKGLPVMGFTTHKVQKTGILDNFEPPQRIMIRSLTSKNEDMASTSQSLVSIFQYYRSVLSESMKKLYNPASLI</sequence>
<reference evidence="2" key="1">
    <citation type="submission" date="2021-03" db="EMBL/GenBank/DDBJ databases">
        <title>Draft genome sequence of rust myrtle Austropuccinia psidii MF-1, a brazilian biotype.</title>
        <authorList>
            <person name="Quecine M.C."/>
            <person name="Pachon D.M.R."/>
            <person name="Bonatelli M.L."/>
            <person name="Correr F.H."/>
            <person name="Franceschini L.M."/>
            <person name="Leite T.F."/>
            <person name="Margarido G.R.A."/>
            <person name="Almeida C.A."/>
            <person name="Ferrarezi J.A."/>
            <person name="Labate C.A."/>
        </authorList>
    </citation>
    <scope>NUCLEOTIDE SEQUENCE</scope>
    <source>
        <strain evidence="2">MF-1</strain>
    </source>
</reference>
<accession>A0A9Q3BST0</accession>
<dbReference type="Proteomes" id="UP000765509">
    <property type="component" value="Unassembled WGS sequence"/>
</dbReference>
<keyword evidence="3" id="KW-1185">Reference proteome</keyword>
<dbReference type="EMBL" id="AVOT02002839">
    <property type="protein sequence ID" value="MBW0471706.1"/>
    <property type="molecule type" value="Genomic_DNA"/>
</dbReference>
<evidence type="ECO:0000313" key="3">
    <source>
        <dbReference type="Proteomes" id="UP000765509"/>
    </source>
</evidence>
<evidence type="ECO:0000256" key="1">
    <source>
        <dbReference type="SAM" id="MobiDB-lite"/>
    </source>
</evidence>
<feature type="region of interest" description="Disordered" evidence="1">
    <location>
        <begin position="81"/>
        <end position="119"/>
    </location>
</feature>
<organism evidence="2 3">
    <name type="scientific">Austropuccinia psidii MF-1</name>
    <dbReference type="NCBI Taxonomy" id="1389203"/>
    <lineage>
        <taxon>Eukaryota</taxon>
        <taxon>Fungi</taxon>
        <taxon>Dikarya</taxon>
        <taxon>Basidiomycota</taxon>
        <taxon>Pucciniomycotina</taxon>
        <taxon>Pucciniomycetes</taxon>
        <taxon>Pucciniales</taxon>
        <taxon>Sphaerophragmiaceae</taxon>
        <taxon>Austropuccinia</taxon>
    </lineage>
</organism>
<feature type="compositionally biased region" description="Polar residues" evidence="1">
    <location>
        <begin position="87"/>
        <end position="106"/>
    </location>
</feature>
<dbReference type="AlphaFoldDB" id="A0A9Q3BST0"/>
<protein>
    <submittedName>
        <fullName evidence="2">Uncharacterized protein</fullName>
    </submittedName>
</protein>